<keyword evidence="1" id="KW-0812">Transmembrane</keyword>
<dbReference type="GeneID" id="37199369"/>
<sequence length="103" mass="11349">MLTISRRPLSLPASDNVIASHLVPVTEVAQVPAARFPLTVVDWRSASQIPALIRPVDHYPMLKANKTYWLVRLTGSLGVSLCLWMIQQGAQNVNLPGHSKSDH</sequence>
<proteinExistence type="predicted"/>
<keyword evidence="1" id="KW-1133">Transmembrane helix</keyword>
<feature type="transmembrane region" description="Helical" evidence="1">
    <location>
        <begin position="69"/>
        <end position="86"/>
    </location>
</feature>
<reference evidence="2 3" key="1">
    <citation type="submission" date="2018-02" db="EMBL/GenBank/DDBJ databases">
        <title>The genomes of Aspergillus section Nigri reveals drivers in fungal speciation.</title>
        <authorList>
            <consortium name="DOE Joint Genome Institute"/>
            <person name="Vesth T.C."/>
            <person name="Nybo J."/>
            <person name="Theobald S."/>
            <person name="Brandl J."/>
            <person name="Frisvad J.C."/>
            <person name="Nielsen K.F."/>
            <person name="Lyhne E.K."/>
            <person name="Kogle M.E."/>
            <person name="Kuo A."/>
            <person name="Riley R."/>
            <person name="Clum A."/>
            <person name="Nolan M."/>
            <person name="Lipzen A."/>
            <person name="Salamov A."/>
            <person name="Henrissat B."/>
            <person name="Wiebenga A."/>
            <person name="De vries R.P."/>
            <person name="Grigoriev I.V."/>
            <person name="Mortensen U.H."/>
            <person name="Andersen M.R."/>
            <person name="Baker S.E."/>
        </authorList>
    </citation>
    <scope>NUCLEOTIDE SEQUENCE [LARGE SCALE GENOMIC DNA]</scope>
    <source>
        <strain evidence="2 3">CBS 101889</strain>
    </source>
</reference>
<dbReference type="STRING" id="1450537.A0A395I1L8"/>
<dbReference type="RefSeq" id="XP_025552212.1">
    <property type="nucleotide sequence ID" value="XM_025695080.1"/>
</dbReference>
<protein>
    <submittedName>
        <fullName evidence="2">Uncharacterized protein</fullName>
    </submittedName>
</protein>
<dbReference type="AlphaFoldDB" id="A0A395I1L8"/>
<dbReference type="Proteomes" id="UP000248961">
    <property type="component" value="Unassembled WGS sequence"/>
</dbReference>
<accession>A0A395I1L8</accession>
<keyword evidence="3" id="KW-1185">Reference proteome</keyword>
<evidence type="ECO:0000256" key="1">
    <source>
        <dbReference type="SAM" id="Phobius"/>
    </source>
</evidence>
<dbReference type="OrthoDB" id="5245411at2759"/>
<keyword evidence="1" id="KW-0472">Membrane</keyword>
<dbReference type="EMBL" id="KZ824280">
    <property type="protein sequence ID" value="RAL13058.1"/>
    <property type="molecule type" value="Genomic_DNA"/>
</dbReference>
<evidence type="ECO:0000313" key="2">
    <source>
        <dbReference type="EMBL" id="RAL13058.1"/>
    </source>
</evidence>
<evidence type="ECO:0000313" key="3">
    <source>
        <dbReference type="Proteomes" id="UP000248961"/>
    </source>
</evidence>
<gene>
    <name evidence="2" type="ORF">BO97DRAFT_404988</name>
</gene>
<organism evidence="2 3">
    <name type="scientific">Aspergillus homomorphus (strain CBS 101889)</name>
    <dbReference type="NCBI Taxonomy" id="1450537"/>
    <lineage>
        <taxon>Eukaryota</taxon>
        <taxon>Fungi</taxon>
        <taxon>Dikarya</taxon>
        <taxon>Ascomycota</taxon>
        <taxon>Pezizomycotina</taxon>
        <taxon>Eurotiomycetes</taxon>
        <taxon>Eurotiomycetidae</taxon>
        <taxon>Eurotiales</taxon>
        <taxon>Aspergillaceae</taxon>
        <taxon>Aspergillus</taxon>
        <taxon>Aspergillus subgen. Circumdati</taxon>
    </lineage>
</organism>
<name>A0A395I1L8_ASPHC</name>
<dbReference type="VEuPathDB" id="FungiDB:BO97DRAFT_404988"/>